<keyword evidence="6 10" id="KW-0408">Iron</keyword>
<evidence type="ECO:0000256" key="1">
    <source>
        <dbReference type="ARBA" id="ARBA00004273"/>
    </source>
</evidence>
<dbReference type="InterPro" id="IPR000511">
    <property type="entry name" value="Holocyt_c/c1_synthase"/>
</dbReference>
<keyword evidence="8 10" id="KW-0472">Membrane</keyword>
<feature type="region of interest" description="Disordered" evidence="11">
    <location>
        <begin position="1"/>
        <end position="131"/>
    </location>
</feature>
<comment type="caution">
    <text evidence="12">The sequence shown here is derived from an EMBL/GenBank/DDBJ whole genome shotgun (WGS) entry which is preliminary data.</text>
</comment>
<evidence type="ECO:0000256" key="6">
    <source>
        <dbReference type="ARBA" id="ARBA00023004"/>
    </source>
</evidence>
<evidence type="ECO:0000313" key="12">
    <source>
        <dbReference type="EMBL" id="TYJ53758.1"/>
    </source>
</evidence>
<dbReference type="GO" id="GO:0005743">
    <property type="term" value="C:mitochondrial inner membrane"/>
    <property type="evidence" value="ECO:0007669"/>
    <property type="project" value="UniProtKB-SubCell"/>
</dbReference>
<dbReference type="EMBL" id="NIDF01000078">
    <property type="protein sequence ID" value="TYJ53758.1"/>
    <property type="molecule type" value="Genomic_DNA"/>
</dbReference>
<proteinExistence type="inferred from homology"/>
<comment type="function">
    <text evidence="10">Lyase that catalyzes the covalent linking of the heme group to the cytochrome C apoprotein to produce the mature functional cytochrome.</text>
</comment>
<keyword evidence="7 10" id="KW-0496">Mitochondrion</keyword>
<dbReference type="GO" id="GO:0046872">
    <property type="term" value="F:metal ion binding"/>
    <property type="evidence" value="ECO:0007669"/>
    <property type="project" value="UniProtKB-KW"/>
</dbReference>
<evidence type="ECO:0000256" key="3">
    <source>
        <dbReference type="ARBA" id="ARBA00022617"/>
    </source>
</evidence>
<evidence type="ECO:0000256" key="11">
    <source>
        <dbReference type="SAM" id="MobiDB-lite"/>
    </source>
</evidence>
<dbReference type="PANTHER" id="PTHR12743:SF0">
    <property type="entry name" value="HOLOCYTOCHROME C-TYPE SYNTHASE"/>
    <property type="match status" value="1"/>
</dbReference>
<name>A0A5D3ASS0_9TREE</name>
<keyword evidence="5 10" id="KW-0999">Mitochondrion inner membrane</keyword>
<dbReference type="Pfam" id="PF01265">
    <property type="entry name" value="Cyto_heme_lyase"/>
    <property type="match status" value="1"/>
</dbReference>
<evidence type="ECO:0000313" key="13">
    <source>
        <dbReference type="Proteomes" id="UP000322245"/>
    </source>
</evidence>
<dbReference type="GO" id="GO:0004408">
    <property type="term" value="F:holocytochrome-c synthase activity"/>
    <property type="evidence" value="ECO:0007669"/>
    <property type="project" value="UniProtKB-EC"/>
</dbReference>
<gene>
    <name evidence="12" type="ORF">B9479_005597</name>
</gene>
<keyword evidence="3 10" id="KW-0349">Heme</keyword>
<feature type="compositionally biased region" description="Polar residues" evidence="11">
    <location>
        <begin position="55"/>
        <end position="89"/>
    </location>
</feature>
<evidence type="ECO:0000256" key="8">
    <source>
        <dbReference type="ARBA" id="ARBA00023136"/>
    </source>
</evidence>
<keyword evidence="4 10" id="KW-0479">Metal-binding</keyword>
<evidence type="ECO:0000256" key="10">
    <source>
        <dbReference type="RuleBase" id="RU363130"/>
    </source>
</evidence>
<keyword evidence="9 10" id="KW-0456">Lyase</keyword>
<protein>
    <recommendedName>
        <fullName evidence="10">Holocytochrome c-type synthase</fullName>
        <ecNumber evidence="10">4.4.1.17</ecNumber>
    </recommendedName>
</protein>
<accession>A0A5D3ASS0</accession>
<evidence type="ECO:0000256" key="4">
    <source>
        <dbReference type="ARBA" id="ARBA00022723"/>
    </source>
</evidence>
<comment type="similarity">
    <text evidence="2 10">Belongs to the cytochrome c-type heme lyase family.</text>
</comment>
<dbReference type="AlphaFoldDB" id="A0A5D3ASS0"/>
<dbReference type="PROSITE" id="PS00822">
    <property type="entry name" value="CYTO_HEME_LYASE_2"/>
    <property type="match status" value="1"/>
</dbReference>
<reference evidence="12 13" key="1">
    <citation type="submission" date="2017-05" db="EMBL/GenBank/DDBJ databases">
        <title>The Genome Sequence of Tsuchiyaea wingfieldii DSM 27421.</title>
        <authorList>
            <person name="Cuomo C."/>
            <person name="Passer A."/>
            <person name="Billmyre B."/>
            <person name="Heitman J."/>
        </authorList>
    </citation>
    <scope>NUCLEOTIDE SEQUENCE [LARGE SCALE GENOMIC DNA]</scope>
    <source>
        <strain evidence="12 13">DSM 27421</strain>
    </source>
</reference>
<dbReference type="Proteomes" id="UP000322245">
    <property type="component" value="Unassembled WGS sequence"/>
</dbReference>
<dbReference type="PANTHER" id="PTHR12743">
    <property type="entry name" value="CYTOCHROME C1 HEME LYASE"/>
    <property type="match status" value="1"/>
</dbReference>
<feature type="compositionally biased region" description="Basic and acidic residues" evidence="11">
    <location>
        <begin position="20"/>
        <end position="30"/>
    </location>
</feature>
<evidence type="ECO:0000256" key="5">
    <source>
        <dbReference type="ARBA" id="ARBA00022792"/>
    </source>
</evidence>
<organism evidence="12 13">
    <name type="scientific">Cryptococcus floricola</name>
    <dbReference type="NCBI Taxonomy" id="2591691"/>
    <lineage>
        <taxon>Eukaryota</taxon>
        <taxon>Fungi</taxon>
        <taxon>Dikarya</taxon>
        <taxon>Basidiomycota</taxon>
        <taxon>Agaricomycotina</taxon>
        <taxon>Tremellomycetes</taxon>
        <taxon>Tremellales</taxon>
        <taxon>Cryptococcaceae</taxon>
        <taxon>Cryptococcus</taxon>
    </lineage>
</organism>
<dbReference type="EC" id="4.4.1.17" evidence="10"/>
<comment type="subcellular location">
    <subcellularLocation>
        <location evidence="1 10">Mitochondrion inner membrane</location>
    </subcellularLocation>
</comment>
<evidence type="ECO:0000256" key="9">
    <source>
        <dbReference type="ARBA" id="ARBA00023239"/>
    </source>
</evidence>
<feature type="compositionally biased region" description="Pro residues" evidence="11">
    <location>
        <begin position="1"/>
        <end position="12"/>
    </location>
</feature>
<sequence>MWPFTSAPPAPAQHPSAEASPDKCPVDHTTRQTWLANNPSTPHPFSAPVAGPSSAPEQVSKPAQQRQPRLSQQRVISSIPRGSTESPNADSPGMSLREDAPSYPPSPSPSPSSSSSSRAHAQPEKDASGNWIYPSEQQFFNAMLRKKHNPNPSDMRTIVPIHNAVNEKAWEEILKWEHGVDEGGRGCGGPKLVSFVGRPQERTPKALMKGLLGYTAPFDRHDWVIDRCGTHIRYVIDFYTGRANAGVDQRIAFHLDVRPAVDDWVGVKTRVVGWWNGV</sequence>
<keyword evidence="13" id="KW-1185">Reference proteome</keyword>
<evidence type="ECO:0000256" key="7">
    <source>
        <dbReference type="ARBA" id="ARBA00023128"/>
    </source>
</evidence>
<feature type="compositionally biased region" description="Polar residues" evidence="11">
    <location>
        <begin position="31"/>
        <end position="40"/>
    </location>
</feature>
<evidence type="ECO:0000256" key="2">
    <source>
        <dbReference type="ARBA" id="ARBA00007255"/>
    </source>
</evidence>
<comment type="catalytic activity">
    <reaction evidence="10">
        <text>holo-[cytochrome c] = apo-[cytochrome c] + heme b</text>
        <dbReference type="Rhea" id="RHEA:22648"/>
        <dbReference type="Rhea" id="RHEA-COMP:10725"/>
        <dbReference type="Rhea" id="RHEA-COMP:10726"/>
        <dbReference type="ChEBI" id="CHEBI:29950"/>
        <dbReference type="ChEBI" id="CHEBI:60344"/>
        <dbReference type="ChEBI" id="CHEBI:83739"/>
        <dbReference type="EC" id="4.4.1.17"/>
    </reaction>
</comment>